<dbReference type="GO" id="GO:0038023">
    <property type="term" value="F:signaling receptor activity"/>
    <property type="evidence" value="ECO:0007669"/>
    <property type="project" value="InterPro"/>
</dbReference>
<feature type="transmembrane region" description="Helical" evidence="1">
    <location>
        <begin position="159"/>
        <end position="182"/>
    </location>
</feature>
<dbReference type="PANTHER" id="PTHR15343:SF0">
    <property type="entry name" value="T-CELL ANTIGEN CD7"/>
    <property type="match status" value="1"/>
</dbReference>
<dbReference type="SUPFAM" id="SSF48726">
    <property type="entry name" value="Immunoglobulin"/>
    <property type="match status" value="1"/>
</dbReference>
<dbReference type="GO" id="GO:0002250">
    <property type="term" value="P:adaptive immune response"/>
    <property type="evidence" value="ECO:0007669"/>
    <property type="project" value="InterPro"/>
</dbReference>
<reference evidence="4" key="1">
    <citation type="submission" date="2023-06" db="EMBL/GenBank/DDBJ databases">
        <title>Male Hemibagrus guttatus genome.</title>
        <authorList>
            <person name="Bian C."/>
        </authorList>
    </citation>
    <scope>NUCLEOTIDE SEQUENCE</scope>
    <source>
        <strain evidence="4">Male_cb2023</strain>
        <tissue evidence="4">Muscle</tissue>
    </source>
</reference>
<keyword evidence="1" id="KW-0472">Membrane</keyword>
<organism evidence="4 5">
    <name type="scientific">Hemibagrus guttatus</name>
    <dbReference type="NCBI Taxonomy" id="175788"/>
    <lineage>
        <taxon>Eukaryota</taxon>
        <taxon>Metazoa</taxon>
        <taxon>Chordata</taxon>
        <taxon>Craniata</taxon>
        <taxon>Vertebrata</taxon>
        <taxon>Euteleostomi</taxon>
        <taxon>Actinopterygii</taxon>
        <taxon>Neopterygii</taxon>
        <taxon>Teleostei</taxon>
        <taxon>Ostariophysi</taxon>
        <taxon>Siluriformes</taxon>
        <taxon>Bagridae</taxon>
        <taxon>Hemibagrus</taxon>
    </lineage>
</organism>
<accession>A0AAE0QHE6</accession>
<dbReference type="AlphaFoldDB" id="A0AAE0QHE6"/>
<feature type="chain" id="PRO_5042269098" description="Immunoglobulin V-set domain-containing protein" evidence="2">
    <location>
        <begin position="24"/>
        <end position="213"/>
    </location>
</feature>
<keyword evidence="5" id="KW-1185">Reference proteome</keyword>
<dbReference type="Gene3D" id="2.60.40.10">
    <property type="entry name" value="Immunoglobulins"/>
    <property type="match status" value="1"/>
</dbReference>
<evidence type="ECO:0000259" key="3">
    <source>
        <dbReference type="Pfam" id="PF07686"/>
    </source>
</evidence>
<dbReference type="InterPro" id="IPR039090">
    <property type="entry name" value="CD7"/>
</dbReference>
<keyword evidence="2" id="KW-0732">Signal</keyword>
<evidence type="ECO:0000256" key="1">
    <source>
        <dbReference type="SAM" id="Phobius"/>
    </source>
</evidence>
<dbReference type="Pfam" id="PF07686">
    <property type="entry name" value="V-set"/>
    <property type="match status" value="1"/>
</dbReference>
<evidence type="ECO:0000313" key="5">
    <source>
        <dbReference type="Proteomes" id="UP001274896"/>
    </source>
</evidence>
<protein>
    <recommendedName>
        <fullName evidence="3">Immunoglobulin V-set domain-containing protein</fullName>
    </recommendedName>
</protein>
<dbReference type="InterPro" id="IPR013106">
    <property type="entry name" value="Ig_V-set"/>
</dbReference>
<feature type="domain" description="Immunoglobulin V-set" evidence="3">
    <location>
        <begin position="34"/>
        <end position="110"/>
    </location>
</feature>
<comment type="caution">
    <text evidence="4">The sequence shown here is derived from an EMBL/GenBank/DDBJ whole genome shotgun (WGS) entry which is preliminary data.</text>
</comment>
<evidence type="ECO:0000256" key="2">
    <source>
        <dbReference type="SAM" id="SignalP"/>
    </source>
</evidence>
<gene>
    <name evidence="4" type="ORF">QTP70_032344</name>
</gene>
<evidence type="ECO:0000313" key="4">
    <source>
        <dbReference type="EMBL" id="KAK3520764.1"/>
    </source>
</evidence>
<dbReference type="EMBL" id="JAUCMX010000016">
    <property type="protein sequence ID" value="KAK3520764.1"/>
    <property type="molecule type" value="Genomic_DNA"/>
</dbReference>
<dbReference type="Proteomes" id="UP001274896">
    <property type="component" value="Unassembled WGS sequence"/>
</dbReference>
<dbReference type="GO" id="GO:0016020">
    <property type="term" value="C:membrane"/>
    <property type="evidence" value="ECO:0007669"/>
    <property type="project" value="InterPro"/>
</dbReference>
<dbReference type="PANTHER" id="PTHR15343">
    <property type="entry name" value="CD7"/>
    <property type="match status" value="1"/>
</dbReference>
<feature type="signal peptide" evidence="2">
    <location>
        <begin position="1"/>
        <end position="23"/>
    </location>
</feature>
<proteinExistence type="predicted"/>
<keyword evidence="1" id="KW-0812">Transmembrane</keyword>
<keyword evidence="1" id="KW-1133">Transmembrane helix</keyword>
<name>A0AAE0QHE6_9TELE</name>
<dbReference type="InterPro" id="IPR036179">
    <property type="entry name" value="Ig-like_dom_sf"/>
</dbReference>
<sequence length="213" mass="24024">MTTLTITWCLTAVLAAYSILAAASERKNGFKQMKKGESFTMECSTKDNQIDSLEIYARLPSKHKVLVYDIQSDNYTLVSEYKERVKISGNGYKLIITLSDMQLSDSGLYIGQYSGFNIKKNLEVKEEGCSSLLFVKDVDNTLSTEKSTGKESSAMSEPWVLVFALIACTMFVVCFLVVWMLVVKVKAHCVKKDAEASREYSPVYEDMHRLQNK</sequence>
<dbReference type="InterPro" id="IPR013783">
    <property type="entry name" value="Ig-like_fold"/>
</dbReference>